<evidence type="ECO:0000313" key="3">
    <source>
        <dbReference type="Proteomes" id="UP000241890"/>
    </source>
</evidence>
<dbReference type="InParanoid" id="A0A2R5GMU0"/>
<evidence type="ECO:0000256" key="1">
    <source>
        <dbReference type="SAM" id="Coils"/>
    </source>
</evidence>
<evidence type="ECO:0000313" key="2">
    <source>
        <dbReference type="EMBL" id="GBG31048.1"/>
    </source>
</evidence>
<accession>A0A2R5GMU0</accession>
<dbReference type="Proteomes" id="UP000241890">
    <property type="component" value="Unassembled WGS sequence"/>
</dbReference>
<dbReference type="SMART" id="SM00015">
    <property type="entry name" value="IQ"/>
    <property type="match status" value="4"/>
</dbReference>
<organism evidence="2 3">
    <name type="scientific">Hondaea fermentalgiana</name>
    <dbReference type="NCBI Taxonomy" id="2315210"/>
    <lineage>
        <taxon>Eukaryota</taxon>
        <taxon>Sar</taxon>
        <taxon>Stramenopiles</taxon>
        <taxon>Bigyra</taxon>
        <taxon>Labyrinthulomycetes</taxon>
        <taxon>Thraustochytrida</taxon>
        <taxon>Thraustochytriidae</taxon>
        <taxon>Hondaea</taxon>
    </lineage>
</organism>
<dbReference type="AlphaFoldDB" id="A0A2R5GMU0"/>
<keyword evidence="1" id="KW-0175">Coiled coil</keyword>
<comment type="caution">
    <text evidence="2">The sequence shown here is derived from an EMBL/GenBank/DDBJ whole genome shotgun (WGS) entry which is preliminary data.</text>
</comment>
<keyword evidence="3" id="KW-1185">Reference proteome</keyword>
<dbReference type="EMBL" id="BEYU01000089">
    <property type="protein sequence ID" value="GBG31048.1"/>
    <property type="molecule type" value="Genomic_DNA"/>
</dbReference>
<name>A0A2R5GMU0_9STRA</name>
<sequence>MFKARRKYEALIAARNRKAATDIQRVMRGCWGRRRARSLRAELEARCANRLQMWARRVLAEMELARRRAQDAERKKRHLTWQTLAAQGPIGLRAKLNGISDRELQDDWKLYATTLRDALLLFAYKDELEGPMHIFDRLIRANPRCRLAYEAKAVVLLVWGGLPRHKYQHAFYFAEQAANLLFKARNADILGIPGAQEAAWNISNAVEFFYICARGRRKEYRGFCAQMYFAVALGCLAGEEPPQRALLYYARALEALKENTRFRGDLLSHHQAWVRKLERDIEIRNASKERSAVHAQRIVRGAFGRSRWRHEYMKQSVLERQGESLVLKRLDMLRERQRRSRAASRMQAFARGCAVRIDLRIKNERIVEIQRVVRGRLGRVRFAEIERRQRMGVLVTEVFRGAHTVPVVSRGQDLHERGSTQVVLQILRAGFNYLVSGTDLCTGETYHATLREQHMQRFLDAKNRKLTRIGQVRATQYERVVQLMLGSLRLCPPVKALGDLLAQEASLTFVLDFIEVQ</sequence>
<proteinExistence type="predicted"/>
<dbReference type="InterPro" id="IPR000048">
    <property type="entry name" value="IQ_motif_EF-hand-BS"/>
</dbReference>
<gene>
    <name evidence="2" type="ORF">FCC1311_072692</name>
</gene>
<reference evidence="2 3" key="1">
    <citation type="submission" date="2017-12" db="EMBL/GenBank/DDBJ databases">
        <title>Sequencing, de novo assembly and annotation of complete genome of a new Thraustochytrid species, strain FCC1311.</title>
        <authorList>
            <person name="Sedici K."/>
            <person name="Godart F."/>
            <person name="Aiese Cigliano R."/>
            <person name="Sanseverino W."/>
            <person name="Barakat M."/>
            <person name="Ortet P."/>
            <person name="Marechal E."/>
            <person name="Cagnac O."/>
            <person name="Amato A."/>
        </authorList>
    </citation>
    <scope>NUCLEOTIDE SEQUENCE [LARGE SCALE GENOMIC DNA]</scope>
</reference>
<dbReference type="PROSITE" id="PS50096">
    <property type="entry name" value="IQ"/>
    <property type="match status" value="3"/>
</dbReference>
<protein>
    <submittedName>
        <fullName evidence="2">Uncharacterized protein</fullName>
    </submittedName>
</protein>
<feature type="coiled-coil region" evidence="1">
    <location>
        <begin position="55"/>
        <end position="82"/>
    </location>
</feature>